<dbReference type="KEGG" id="parq:DSM112329_01876"/>
<dbReference type="CDD" id="cd00761">
    <property type="entry name" value="Glyco_tranf_GTA_type"/>
    <property type="match status" value="1"/>
</dbReference>
<dbReference type="AlphaFoldDB" id="A0AAU7ATP8"/>
<dbReference type="EMBL" id="CP114014">
    <property type="protein sequence ID" value="XAY05035.1"/>
    <property type="molecule type" value="Genomic_DNA"/>
</dbReference>
<organism evidence="2">
    <name type="scientific">Paraconexibacter sp. AEG42_29</name>
    <dbReference type="NCBI Taxonomy" id="2997339"/>
    <lineage>
        <taxon>Bacteria</taxon>
        <taxon>Bacillati</taxon>
        <taxon>Actinomycetota</taxon>
        <taxon>Thermoleophilia</taxon>
        <taxon>Solirubrobacterales</taxon>
        <taxon>Paraconexibacteraceae</taxon>
        <taxon>Paraconexibacter</taxon>
    </lineage>
</organism>
<evidence type="ECO:0000259" key="1">
    <source>
        <dbReference type="Pfam" id="PF00535"/>
    </source>
</evidence>
<dbReference type="InterPro" id="IPR029044">
    <property type="entry name" value="Nucleotide-diphossugar_trans"/>
</dbReference>
<evidence type="ECO:0000313" key="2">
    <source>
        <dbReference type="EMBL" id="XAY05035.1"/>
    </source>
</evidence>
<dbReference type="Pfam" id="PF00535">
    <property type="entry name" value="Glycos_transf_2"/>
    <property type="match status" value="1"/>
</dbReference>
<dbReference type="InterPro" id="IPR001173">
    <property type="entry name" value="Glyco_trans_2-like"/>
</dbReference>
<gene>
    <name evidence="2" type="ORF">DSM112329_01876</name>
</gene>
<accession>A0AAU7ATP8</accession>
<reference evidence="2" key="1">
    <citation type="submission" date="2022-12" db="EMBL/GenBank/DDBJ databases">
        <title>Paraconexibacter alkalitolerans sp. nov. and Baekduia alba sp. nov., isolated from soil and emended description of the genera Paraconexibacter (Chun et al., 2020) and Baekduia (An et al., 2020).</title>
        <authorList>
            <person name="Vieira S."/>
            <person name="Huber K.J."/>
            <person name="Geppert A."/>
            <person name="Wolf J."/>
            <person name="Neumann-Schaal M."/>
            <person name="Muesken M."/>
            <person name="Overmann J."/>
        </authorList>
    </citation>
    <scope>NUCLEOTIDE SEQUENCE</scope>
    <source>
        <strain evidence="2">AEG42_29</strain>
    </source>
</reference>
<protein>
    <recommendedName>
        <fullName evidence="1">Glycosyltransferase 2-like domain-containing protein</fullName>
    </recommendedName>
</protein>
<name>A0AAU7ATP8_9ACTN</name>
<sequence>MPDVSVLTATAPRPQNRLAEIHAALGASRLDWEWLLQIDGPDDARLALPDAVRADPRVRIQAGARRDGIAVTRNRALARATAPLVLNADSDDVPIAGAMDRLAPAFADPDVAMAFGDWVERWPDGTDWRPEPRFAPGRQEAGAIASIWAAERWVPMHLAGAMWRTVAVREAGGWTALAGGSDIGLMLGVDARHASSYVATPTFVYYHHEHQVTAHDQWRDLFALDMEFLAARARALGFAA</sequence>
<proteinExistence type="predicted"/>
<dbReference type="SUPFAM" id="SSF53448">
    <property type="entry name" value="Nucleotide-diphospho-sugar transferases"/>
    <property type="match status" value="1"/>
</dbReference>
<dbReference type="RefSeq" id="WP_354701557.1">
    <property type="nucleotide sequence ID" value="NZ_CP114014.1"/>
</dbReference>
<dbReference type="Gene3D" id="3.90.550.10">
    <property type="entry name" value="Spore Coat Polysaccharide Biosynthesis Protein SpsA, Chain A"/>
    <property type="match status" value="1"/>
</dbReference>
<feature type="domain" description="Glycosyltransferase 2-like" evidence="1">
    <location>
        <begin position="21"/>
        <end position="138"/>
    </location>
</feature>